<feature type="region of interest" description="Disordered" evidence="6">
    <location>
        <begin position="142"/>
        <end position="200"/>
    </location>
</feature>
<dbReference type="EMBL" id="KZ613813">
    <property type="protein sequence ID" value="PMD59602.1"/>
    <property type="molecule type" value="Genomic_DNA"/>
</dbReference>
<evidence type="ECO:0000313" key="10">
    <source>
        <dbReference type="Proteomes" id="UP000235371"/>
    </source>
</evidence>
<feature type="transmembrane region" description="Helical" evidence="7">
    <location>
        <begin position="389"/>
        <end position="412"/>
    </location>
</feature>
<dbReference type="STRING" id="1095630.A0A2J6T9C4"/>
<name>A0A2J6T9C4_9HELO</name>
<keyword evidence="4 7" id="KW-1133">Transmembrane helix</keyword>
<feature type="transmembrane region" description="Helical" evidence="7">
    <location>
        <begin position="477"/>
        <end position="500"/>
    </location>
</feature>
<organism evidence="9 10">
    <name type="scientific">Hyaloscypha bicolor E</name>
    <dbReference type="NCBI Taxonomy" id="1095630"/>
    <lineage>
        <taxon>Eukaryota</taxon>
        <taxon>Fungi</taxon>
        <taxon>Dikarya</taxon>
        <taxon>Ascomycota</taxon>
        <taxon>Pezizomycotina</taxon>
        <taxon>Leotiomycetes</taxon>
        <taxon>Helotiales</taxon>
        <taxon>Hyaloscyphaceae</taxon>
        <taxon>Hyaloscypha</taxon>
        <taxon>Hyaloscypha bicolor</taxon>
    </lineage>
</organism>
<evidence type="ECO:0000256" key="1">
    <source>
        <dbReference type="ARBA" id="ARBA00004141"/>
    </source>
</evidence>
<dbReference type="PROSITE" id="PS51382">
    <property type="entry name" value="SPX"/>
    <property type="match status" value="1"/>
</dbReference>
<protein>
    <submittedName>
        <fullName evidence="9">SPX-domain-containing protein</fullName>
    </submittedName>
</protein>
<sequence>MKFSHSIQFNAVPDWSSHYIAYSNLKKLIYQLEKTIHRPGTADDVERSPLIPTNEDPDQIFERALDVELEKISSFYQLKELEIYGEVSDFLKDEESYEAEALDNLDGAEGRPGTSGRVSDRPRTGSIFRSFLNRQRRASTISRSIDEGVEDSDDDDDENTALQKAARPSTGRSKSTPYDANTGRSEQAEDMRASTEFSKSIRRHSQNYDDYANEAFEYLYSSGITLKKRAISLYVQLCELKSFVQLNKTGFTKVLKKYDKILDRNLKAKYVEENVSPAFPFRPETLRHIDENISRMEKAYADVVTKGDVALAKKELRLHLREHVVWERNTVWREMIGIERKAQAANMGIRRTLLGADNDPAKARLQGDDYDTPDVKELTTPVGRFRLPAWIFSSTMFTLIVIVAIFIVLLYVKIMKKPEQQNCLAMLVFVSLLWATEVIPLFVTSLLVPFLCVMLRVVRSDDEPHRRLTTKDATKYIFAAMWTPTIMLLLGGFAIAAALSKYDIAKRIATFVLSKAGTKPRIVLVTNMFVAAFASMWISNVAAPVLCFSIIQPMLRNLPSDSPMSKALILGIALASNIGGMLSPIASPQNIVALEIMKPPPSWLIWFFIALPVGIISILLIWLVLLLSFHPGRGTTIVPIRPVRDRFTGVQWFISLVTLGTIVLWCFSTQLDWLFGEMGVIAIIPLVLFFGTGILTKEDFNNFLWTIIILAAGGLSLGKAVNSSGLLHTIAKTITDEVAGLSLYGVLIVFATLILVVATFISHTVAALIILPLVHDVGKNMAEPHPRLLVMGSALMCSAAMGLPTSGFPNMTAIMMEDSQTGQRYLQVKHFISRGIPSSVITLLVVVTVGYGLMRVTGL</sequence>
<feature type="transmembrane region" description="Helical" evidence="7">
    <location>
        <begin position="702"/>
        <end position="721"/>
    </location>
</feature>
<feature type="transmembrane region" description="Helical" evidence="7">
    <location>
        <begin position="741"/>
        <end position="770"/>
    </location>
</feature>
<gene>
    <name evidence="9" type="ORF">K444DRAFT_561994</name>
</gene>
<reference evidence="9 10" key="1">
    <citation type="submission" date="2016-04" db="EMBL/GenBank/DDBJ databases">
        <title>A degradative enzymes factory behind the ericoid mycorrhizal symbiosis.</title>
        <authorList>
            <consortium name="DOE Joint Genome Institute"/>
            <person name="Martino E."/>
            <person name="Morin E."/>
            <person name="Grelet G."/>
            <person name="Kuo A."/>
            <person name="Kohler A."/>
            <person name="Daghino S."/>
            <person name="Barry K."/>
            <person name="Choi C."/>
            <person name="Cichocki N."/>
            <person name="Clum A."/>
            <person name="Copeland A."/>
            <person name="Hainaut M."/>
            <person name="Haridas S."/>
            <person name="Labutti K."/>
            <person name="Lindquist E."/>
            <person name="Lipzen A."/>
            <person name="Khouja H.-R."/>
            <person name="Murat C."/>
            <person name="Ohm R."/>
            <person name="Olson A."/>
            <person name="Spatafora J."/>
            <person name="Veneault-Fourrey C."/>
            <person name="Henrissat B."/>
            <person name="Grigoriev I."/>
            <person name="Martin F."/>
            <person name="Perotto S."/>
        </authorList>
    </citation>
    <scope>NUCLEOTIDE SEQUENCE [LARGE SCALE GENOMIC DNA]</scope>
    <source>
        <strain evidence="9 10">E</strain>
    </source>
</reference>
<feature type="transmembrane region" description="Helical" evidence="7">
    <location>
        <begin position="790"/>
        <end position="810"/>
    </location>
</feature>
<dbReference type="PANTHER" id="PTHR10283:SF92">
    <property type="entry name" value="LOW-AFFINITY PHOSPHATE TRANSPORTER PHO91"/>
    <property type="match status" value="1"/>
</dbReference>
<feature type="transmembrane region" description="Helical" evidence="7">
    <location>
        <begin position="831"/>
        <end position="854"/>
    </location>
</feature>
<dbReference type="Pfam" id="PF03600">
    <property type="entry name" value="CitMHS"/>
    <property type="match status" value="1"/>
</dbReference>
<evidence type="ECO:0000256" key="7">
    <source>
        <dbReference type="SAM" id="Phobius"/>
    </source>
</evidence>
<keyword evidence="2" id="KW-0813">Transport</keyword>
<dbReference type="Pfam" id="PF03105">
    <property type="entry name" value="SPX"/>
    <property type="match status" value="2"/>
</dbReference>
<evidence type="ECO:0000256" key="2">
    <source>
        <dbReference type="ARBA" id="ARBA00022448"/>
    </source>
</evidence>
<evidence type="ECO:0000256" key="3">
    <source>
        <dbReference type="ARBA" id="ARBA00022692"/>
    </source>
</evidence>
<keyword evidence="10" id="KW-1185">Reference proteome</keyword>
<feature type="transmembrane region" description="Helical" evidence="7">
    <location>
        <begin position="649"/>
        <end position="667"/>
    </location>
</feature>
<dbReference type="InParanoid" id="A0A2J6T9C4"/>
<dbReference type="GO" id="GO:0005315">
    <property type="term" value="F:phosphate transmembrane transporter activity"/>
    <property type="evidence" value="ECO:0007669"/>
    <property type="project" value="TreeGrafter"/>
</dbReference>
<keyword evidence="3 7" id="KW-0812">Transmembrane</keyword>
<evidence type="ECO:0000256" key="4">
    <source>
        <dbReference type="ARBA" id="ARBA00022989"/>
    </source>
</evidence>
<feature type="transmembrane region" description="Helical" evidence="7">
    <location>
        <begin position="674"/>
        <end position="696"/>
    </location>
</feature>
<dbReference type="NCBIfam" id="TIGR00785">
    <property type="entry name" value="dass"/>
    <property type="match status" value="1"/>
</dbReference>
<dbReference type="CDD" id="cd14478">
    <property type="entry name" value="SPX_PHO87_PHO90_like"/>
    <property type="match status" value="1"/>
</dbReference>
<dbReference type="GO" id="GO:0005886">
    <property type="term" value="C:plasma membrane"/>
    <property type="evidence" value="ECO:0007669"/>
    <property type="project" value="TreeGrafter"/>
</dbReference>
<evidence type="ECO:0000256" key="6">
    <source>
        <dbReference type="SAM" id="MobiDB-lite"/>
    </source>
</evidence>
<proteinExistence type="predicted"/>
<evidence type="ECO:0000256" key="5">
    <source>
        <dbReference type="ARBA" id="ARBA00023136"/>
    </source>
</evidence>
<feature type="region of interest" description="Disordered" evidence="6">
    <location>
        <begin position="101"/>
        <end position="125"/>
    </location>
</feature>
<dbReference type="GO" id="GO:0006797">
    <property type="term" value="P:polyphosphate metabolic process"/>
    <property type="evidence" value="ECO:0007669"/>
    <property type="project" value="TreeGrafter"/>
</dbReference>
<feature type="transmembrane region" description="Helical" evidence="7">
    <location>
        <begin position="563"/>
        <end position="582"/>
    </location>
</feature>
<feature type="compositionally biased region" description="Acidic residues" evidence="6">
    <location>
        <begin position="147"/>
        <end position="159"/>
    </location>
</feature>
<comment type="subcellular location">
    <subcellularLocation>
        <location evidence="1">Membrane</location>
        <topology evidence="1">Multi-pass membrane protein</topology>
    </subcellularLocation>
</comment>
<dbReference type="OrthoDB" id="10260443at2759"/>
<dbReference type="InterPro" id="IPR001898">
    <property type="entry name" value="SLC13A/DASS"/>
</dbReference>
<dbReference type="AlphaFoldDB" id="A0A2J6T9C4"/>
<dbReference type="FunCoup" id="A0A2J6T9C4">
    <property type="interactions" value="100"/>
</dbReference>
<dbReference type="Proteomes" id="UP000235371">
    <property type="component" value="Unassembled WGS sequence"/>
</dbReference>
<accession>A0A2J6T9C4</accession>
<evidence type="ECO:0000313" key="9">
    <source>
        <dbReference type="EMBL" id="PMD59602.1"/>
    </source>
</evidence>
<dbReference type="PANTHER" id="PTHR10283">
    <property type="entry name" value="SOLUTE CARRIER FAMILY 13 MEMBER"/>
    <property type="match status" value="1"/>
</dbReference>
<dbReference type="GO" id="GO:0006817">
    <property type="term" value="P:phosphate ion transport"/>
    <property type="evidence" value="ECO:0007669"/>
    <property type="project" value="TreeGrafter"/>
</dbReference>
<feature type="transmembrane region" description="Helical" evidence="7">
    <location>
        <begin position="424"/>
        <end position="457"/>
    </location>
</feature>
<dbReference type="RefSeq" id="XP_024736506.1">
    <property type="nucleotide sequence ID" value="XM_024876969.1"/>
</dbReference>
<dbReference type="CDD" id="cd01115">
    <property type="entry name" value="SLC13_permease"/>
    <property type="match status" value="1"/>
</dbReference>
<dbReference type="InterPro" id="IPR004680">
    <property type="entry name" value="Cit_transptr-like_dom"/>
</dbReference>
<evidence type="ECO:0000259" key="8">
    <source>
        <dbReference type="PROSITE" id="PS51382"/>
    </source>
</evidence>
<keyword evidence="5 7" id="KW-0472">Membrane</keyword>
<dbReference type="InterPro" id="IPR004331">
    <property type="entry name" value="SPX_dom"/>
</dbReference>
<feature type="transmembrane region" description="Helical" evidence="7">
    <location>
        <begin position="521"/>
        <end position="551"/>
    </location>
</feature>
<feature type="transmembrane region" description="Helical" evidence="7">
    <location>
        <begin position="603"/>
        <end position="629"/>
    </location>
</feature>
<dbReference type="GeneID" id="36585046"/>
<feature type="domain" description="SPX" evidence="8">
    <location>
        <begin position="1"/>
        <end position="272"/>
    </location>
</feature>
<feature type="compositionally biased region" description="Polar residues" evidence="6">
    <location>
        <begin position="170"/>
        <end position="185"/>
    </location>
</feature>